<dbReference type="AlphaFoldDB" id="A0A2M6XC25"/>
<feature type="transmembrane region" description="Helical" evidence="1">
    <location>
        <begin position="62"/>
        <end position="83"/>
    </location>
</feature>
<protein>
    <recommendedName>
        <fullName evidence="2">Glycosyl transferase family 1 domain-containing protein</fullName>
    </recommendedName>
</protein>
<dbReference type="EMBL" id="PEYO01000022">
    <property type="protein sequence ID" value="PIU03195.1"/>
    <property type="molecule type" value="Genomic_DNA"/>
</dbReference>
<dbReference type="Pfam" id="PF00534">
    <property type="entry name" value="Glycos_transf_1"/>
    <property type="match status" value="1"/>
</dbReference>
<dbReference type="InterPro" id="IPR001296">
    <property type="entry name" value="Glyco_trans_1"/>
</dbReference>
<accession>A0A2M6XC25</accession>
<dbReference type="SUPFAM" id="SSF53756">
    <property type="entry name" value="UDP-Glycosyltransferase/glycogen phosphorylase"/>
    <property type="match status" value="1"/>
</dbReference>
<dbReference type="Proteomes" id="UP000228996">
    <property type="component" value="Unassembled WGS sequence"/>
</dbReference>
<evidence type="ECO:0000313" key="4">
    <source>
        <dbReference type="Proteomes" id="UP000228996"/>
    </source>
</evidence>
<proteinExistence type="predicted"/>
<evidence type="ECO:0000256" key="1">
    <source>
        <dbReference type="SAM" id="Phobius"/>
    </source>
</evidence>
<dbReference type="Gene3D" id="3.40.50.2000">
    <property type="entry name" value="Glycogen Phosphorylase B"/>
    <property type="match status" value="1"/>
</dbReference>
<feature type="domain" description="Glycosyl transferase family 1" evidence="2">
    <location>
        <begin position="195"/>
        <end position="356"/>
    </location>
</feature>
<sequence>MAYKVDSFDNDVFIEDIVIYRPNSIILIFNKQGIRVAYKPKNYDIKNEGLSSFHFSNPKIDYFVYPLMFVANLLKVLGIFLYFCFKYRVNTIIVENTFAAAIVGILRKIGLVKKMLYIPGDWLAGNVVRMGIWSHLGNNIIFPVFDYVACKFSDITLNCTLQIIEERNKFWGKSASNKDVLFVNRLKIKQDMSNVLKNKIVFLGLLRDDSGVNFVVSSLPKIRKSVPVSLKMIGNKSHQELFIKKLAISNGVEKNIEFMGFTEKEKFKEALKDCFCGLNLVTSKESHTSKTIPAKICDYLQYLIPVVVTKNIGPMAKIIEINKLGVVIDPTKENISRAILHVYKNQVQYRNNIIKYLHSLEKEESIVKYI</sequence>
<keyword evidence="1" id="KW-0812">Transmembrane</keyword>
<evidence type="ECO:0000259" key="2">
    <source>
        <dbReference type="Pfam" id="PF00534"/>
    </source>
</evidence>
<feature type="transmembrane region" description="Helical" evidence="1">
    <location>
        <begin position="89"/>
        <end position="106"/>
    </location>
</feature>
<name>A0A2M6XC25_9BACT</name>
<gene>
    <name evidence="3" type="ORF">COT44_04870</name>
</gene>
<keyword evidence="1" id="KW-1133">Transmembrane helix</keyword>
<evidence type="ECO:0000313" key="3">
    <source>
        <dbReference type="EMBL" id="PIU03195.1"/>
    </source>
</evidence>
<comment type="caution">
    <text evidence="3">The sequence shown here is derived from an EMBL/GenBank/DDBJ whole genome shotgun (WGS) entry which is preliminary data.</text>
</comment>
<dbReference type="GO" id="GO:0016757">
    <property type="term" value="F:glycosyltransferase activity"/>
    <property type="evidence" value="ECO:0007669"/>
    <property type="project" value="InterPro"/>
</dbReference>
<reference evidence="4" key="1">
    <citation type="submission" date="2017-09" db="EMBL/GenBank/DDBJ databases">
        <title>Depth-based differentiation of microbial function through sediment-hosted aquifers and enrichment of novel symbionts in the deep terrestrial subsurface.</title>
        <authorList>
            <person name="Probst A.J."/>
            <person name="Ladd B."/>
            <person name="Jarett J.K."/>
            <person name="Geller-Mcgrath D.E."/>
            <person name="Sieber C.M.K."/>
            <person name="Emerson J.B."/>
            <person name="Anantharaman K."/>
            <person name="Thomas B.C."/>
            <person name="Malmstrom R."/>
            <person name="Stieglmeier M."/>
            <person name="Klingl A."/>
            <person name="Woyke T."/>
            <person name="Ryan C.M."/>
            <person name="Banfield J.F."/>
        </authorList>
    </citation>
    <scope>NUCLEOTIDE SEQUENCE [LARGE SCALE GENOMIC DNA]</scope>
</reference>
<keyword evidence="1" id="KW-0472">Membrane</keyword>
<organism evidence="3 4">
    <name type="scientific">Candidatus Shapirobacteria bacterium CG08_land_8_20_14_0_20_39_18</name>
    <dbReference type="NCBI Taxonomy" id="1974883"/>
    <lineage>
        <taxon>Bacteria</taxon>
        <taxon>Candidatus Shapironibacteriota</taxon>
    </lineage>
</organism>